<dbReference type="EMBL" id="BGPR01005065">
    <property type="protein sequence ID" value="GBN06454.1"/>
    <property type="molecule type" value="Genomic_DNA"/>
</dbReference>
<evidence type="ECO:0000313" key="3">
    <source>
        <dbReference type="Proteomes" id="UP000499080"/>
    </source>
</evidence>
<reference evidence="2 3" key="1">
    <citation type="journal article" date="2019" name="Sci. Rep.">
        <title>Orb-weaving spider Araneus ventricosus genome elucidates the spidroin gene catalogue.</title>
        <authorList>
            <person name="Kono N."/>
            <person name="Nakamura H."/>
            <person name="Ohtoshi R."/>
            <person name="Moran D.A.P."/>
            <person name="Shinohara A."/>
            <person name="Yoshida Y."/>
            <person name="Fujiwara M."/>
            <person name="Mori M."/>
            <person name="Tomita M."/>
            <person name="Arakawa K."/>
        </authorList>
    </citation>
    <scope>NUCLEOTIDE SEQUENCE [LARGE SCALE GENOMIC DNA]</scope>
</reference>
<keyword evidence="3" id="KW-1185">Reference proteome</keyword>
<organism evidence="2 3">
    <name type="scientific">Araneus ventricosus</name>
    <name type="common">Orbweaver spider</name>
    <name type="synonym">Epeira ventricosa</name>
    <dbReference type="NCBI Taxonomy" id="182803"/>
    <lineage>
        <taxon>Eukaryota</taxon>
        <taxon>Metazoa</taxon>
        <taxon>Ecdysozoa</taxon>
        <taxon>Arthropoda</taxon>
        <taxon>Chelicerata</taxon>
        <taxon>Arachnida</taxon>
        <taxon>Araneae</taxon>
        <taxon>Araneomorphae</taxon>
        <taxon>Entelegynae</taxon>
        <taxon>Araneoidea</taxon>
        <taxon>Araneidae</taxon>
        <taxon>Araneus</taxon>
    </lineage>
</organism>
<feature type="region of interest" description="Disordered" evidence="1">
    <location>
        <begin position="76"/>
        <end position="103"/>
    </location>
</feature>
<evidence type="ECO:0000313" key="2">
    <source>
        <dbReference type="EMBL" id="GBN06454.1"/>
    </source>
</evidence>
<accession>A0A4Y2KVG2</accession>
<name>A0A4Y2KVG2_ARAVE</name>
<proteinExistence type="predicted"/>
<protein>
    <submittedName>
        <fullName evidence="2">Uncharacterized protein</fullName>
    </submittedName>
</protein>
<sequence length="103" mass="11779">MLYRFSASLVLWLGRGFYRGDYGTTGSLDLGDELLDHVVDKSKIPENAIIFSLSLLEEEIYRMYWMLPCDFTTRRTRRTKRRQPKGGDDSGVSSAVRTGKPVN</sequence>
<comment type="caution">
    <text evidence="2">The sequence shown here is derived from an EMBL/GenBank/DDBJ whole genome shotgun (WGS) entry which is preliminary data.</text>
</comment>
<dbReference type="Proteomes" id="UP000499080">
    <property type="component" value="Unassembled WGS sequence"/>
</dbReference>
<dbReference type="AlphaFoldDB" id="A0A4Y2KVG2"/>
<gene>
    <name evidence="2" type="ORF">AVEN_214284_1</name>
</gene>
<evidence type="ECO:0000256" key="1">
    <source>
        <dbReference type="SAM" id="MobiDB-lite"/>
    </source>
</evidence>